<proteinExistence type="predicted"/>
<sequence>MSTEGTVAGQLLKWSKDDSDRLAYIFRGTQPGNNRVVFTRYEILQLACCFAAELHEAGVKKGDVICNTLANSPERLITDLGLMVAGAVTMNGMVFLADGADLAKCLFRGNCVAMVLDPNQPNNALTILEDRIIVRGDNAQCREAPSLRKVFFVDCGAGAARRPWLEQLRQKEEKFTNTSVRSTDMAFVFTTSGTSGFSKLVPRTHRQFLILGGTFYDVMEARDKDLIFNDRSFGWLGGSCFTYLAKGTTRVLIDMTVPPPDALAFAWECVFAEQCAVLIMVPPHISMSLAKPDLWKDKKPRVRSITTGGMPLSKQHVSSVGTLCDQLVITYASTEGGFITKNRITMADKDNFEDGDNGKSTENYTLKIVNDKGMEIAQTQVGKSGEVLIKGNQTFEGYLGTAEADMKEMFTDGWLKTSDIGYYNPQGNIHVVCRKSNAIMHGAYIVYPGWLEKKLEKCPGVKQVMIVPVPDPTMYQEMCACIVPADGQQVTEMDLKTFCDSLFSIDKDAEYKTVPKYYVFFDHFPMQSSGNKPDRKKIFAKALEKLNLTPSAS</sequence>
<evidence type="ECO:0000313" key="3">
    <source>
        <dbReference type="EMBL" id="KAK7104212.1"/>
    </source>
</evidence>
<name>A0AAN9BEV1_9CAEN</name>
<dbReference type="PANTHER" id="PTHR42814">
    <property type="entry name" value="AMP-BINDING DOMAIN-CONTAINING PROTEIN"/>
    <property type="match status" value="1"/>
</dbReference>
<protein>
    <submittedName>
        <fullName evidence="3">Uncharacterized protein</fullName>
    </submittedName>
</protein>
<dbReference type="Pfam" id="PF00501">
    <property type="entry name" value="AMP-binding"/>
    <property type="match status" value="1"/>
</dbReference>
<dbReference type="InterPro" id="IPR045851">
    <property type="entry name" value="AMP-bd_C_sf"/>
</dbReference>
<dbReference type="InterPro" id="IPR025110">
    <property type="entry name" value="AMP-bd_C"/>
</dbReference>
<dbReference type="PANTHER" id="PTHR42814:SF3">
    <property type="entry name" value="BETA-N-ACETYLHEXOSAMINIDASE"/>
    <property type="match status" value="1"/>
</dbReference>
<dbReference type="EMBL" id="JBAMIC010000008">
    <property type="protein sequence ID" value="KAK7104212.1"/>
    <property type="molecule type" value="Genomic_DNA"/>
</dbReference>
<organism evidence="3 4">
    <name type="scientific">Littorina saxatilis</name>
    <dbReference type="NCBI Taxonomy" id="31220"/>
    <lineage>
        <taxon>Eukaryota</taxon>
        <taxon>Metazoa</taxon>
        <taxon>Spiralia</taxon>
        <taxon>Lophotrochozoa</taxon>
        <taxon>Mollusca</taxon>
        <taxon>Gastropoda</taxon>
        <taxon>Caenogastropoda</taxon>
        <taxon>Littorinimorpha</taxon>
        <taxon>Littorinoidea</taxon>
        <taxon>Littorinidae</taxon>
        <taxon>Littorina</taxon>
    </lineage>
</organism>
<evidence type="ECO:0000313" key="4">
    <source>
        <dbReference type="Proteomes" id="UP001374579"/>
    </source>
</evidence>
<dbReference type="SUPFAM" id="SSF56801">
    <property type="entry name" value="Acetyl-CoA synthetase-like"/>
    <property type="match status" value="1"/>
</dbReference>
<dbReference type="InterPro" id="IPR000873">
    <property type="entry name" value="AMP-dep_synth/lig_dom"/>
</dbReference>
<dbReference type="InterPro" id="IPR020845">
    <property type="entry name" value="AMP-binding_CS"/>
</dbReference>
<dbReference type="Pfam" id="PF13193">
    <property type="entry name" value="AMP-binding_C"/>
    <property type="match status" value="1"/>
</dbReference>
<feature type="domain" description="AMP-dependent synthetase/ligase" evidence="1">
    <location>
        <begin position="16"/>
        <end position="399"/>
    </location>
</feature>
<evidence type="ECO:0000259" key="1">
    <source>
        <dbReference type="Pfam" id="PF00501"/>
    </source>
</evidence>
<keyword evidence="4" id="KW-1185">Reference proteome</keyword>
<feature type="domain" description="AMP-binding enzyme C-terminal" evidence="2">
    <location>
        <begin position="452"/>
        <end position="530"/>
    </location>
</feature>
<gene>
    <name evidence="3" type="ORF">V1264_018968</name>
</gene>
<dbReference type="AlphaFoldDB" id="A0AAN9BEV1"/>
<dbReference type="Proteomes" id="UP001374579">
    <property type="component" value="Unassembled WGS sequence"/>
</dbReference>
<dbReference type="InterPro" id="IPR042099">
    <property type="entry name" value="ANL_N_sf"/>
</dbReference>
<comment type="caution">
    <text evidence="3">The sequence shown here is derived from an EMBL/GenBank/DDBJ whole genome shotgun (WGS) entry which is preliminary data.</text>
</comment>
<dbReference type="Gene3D" id="3.30.300.30">
    <property type="match status" value="1"/>
</dbReference>
<evidence type="ECO:0000259" key="2">
    <source>
        <dbReference type="Pfam" id="PF13193"/>
    </source>
</evidence>
<dbReference type="Gene3D" id="3.40.50.12780">
    <property type="entry name" value="N-terminal domain of ligase-like"/>
    <property type="match status" value="1"/>
</dbReference>
<dbReference type="PROSITE" id="PS00455">
    <property type="entry name" value="AMP_BINDING"/>
    <property type="match status" value="1"/>
</dbReference>
<reference evidence="3 4" key="1">
    <citation type="submission" date="2024-02" db="EMBL/GenBank/DDBJ databases">
        <title>Chromosome-scale genome assembly of the rough periwinkle Littorina saxatilis.</title>
        <authorList>
            <person name="De Jode A."/>
            <person name="Faria R."/>
            <person name="Formenti G."/>
            <person name="Sims Y."/>
            <person name="Smith T.P."/>
            <person name="Tracey A."/>
            <person name="Wood J.M.D."/>
            <person name="Zagrodzka Z.B."/>
            <person name="Johannesson K."/>
            <person name="Butlin R.K."/>
            <person name="Leder E.H."/>
        </authorList>
    </citation>
    <scope>NUCLEOTIDE SEQUENCE [LARGE SCALE GENOMIC DNA]</scope>
    <source>
        <strain evidence="3">Snail1</strain>
        <tissue evidence="3">Muscle</tissue>
    </source>
</reference>
<accession>A0AAN9BEV1</accession>